<dbReference type="EMBL" id="MU273587">
    <property type="protein sequence ID" value="KAI0031260.1"/>
    <property type="molecule type" value="Genomic_DNA"/>
</dbReference>
<dbReference type="Proteomes" id="UP000814128">
    <property type="component" value="Unassembled WGS sequence"/>
</dbReference>
<reference evidence="1" key="2">
    <citation type="journal article" date="2022" name="New Phytol.">
        <title>Evolutionary transition to the ectomycorrhizal habit in the genomes of a hyperdiverse lineage of mushroom-forming fungi.</title>
        <authorList>
            <person name="Looney B."/>
            <person name="Miyauchi S."/>
            <person name="Morin E."/>
            <person name="Drula E."/>
            <person name="Courty P.E."/>
            <person name="Kohler A."/>
            <person name="Kuo A."/>
            <person name="LaButti K."/>
            <person name="Pangilinan J."/>
            <person name="Lipzen A."/>
            <person name="Riley R."/>
            <person name="Andreopoulos W."/>
            <person name="He G."/>
            <person name="Johnson J."/>
            <person name="Nolan M."/>
            <person name="Tritt A."/>
            <person name="Barry K.W."/>
            <person name="Grigoriev I.V."/>
            <person name="Nagy L.G."/>
            <person name="Hibbett D."/>
            <person name="Henrissat B."/>
            <person name="Matheny P.B."/>
            <person name="Labbe J."/>
            <person name="Martin F.M."/>
        </authorList>
    </citation>
    <scope>NUCLEOTIDE SEQUENCE</scope>
    <source>
        <strain evidence="1">EC-137</strain>
    </source>
</reference>
<proteinExistence type="predicted"/>
<accession>A0ACB8QHU4</accession>
<sequence>MVGPMMMRADEINCLVYAYLRDSGLNHTAFSLLNEAQLDGSPNFQKHIPHGELIELLGKSLLFVEVEKHWAGNNRMVTNCTAPFSLLEEHSCAVDPALKSTASLEIAMGIESFKRKAGDDLDGGHVAKRARADTQTSTANGTGSFYQLFVRAIMDGTGNDSQAKNVAVAPKIAPKSRMEPPKSTTFDPAVIGPSGEAVQLFCAAAHPHDLQLIAAGSRDGSINIKTVPATGPALDASRDKVLKVAGDVDGDITSMDWSPDGRLLSIACYDHQVRVITHEGSLYLEGSAHANSVFASKFSKDSKWLISAGLDCTTCVWNIPEKRIYKQVRHGGCCLDLEWVGEDIFAVCCSDNKVHIMHIDGTAPFASFIGHSSEVNSIKYNPATNHLASCSDDSTARIWSLDTIRATVTTEQTVKITECIVFKGHSAPVNNIGWAGPPGAEVLVTSSFDSTSRMWDARTGACLMIFNDHTRPIFSIGVSPDRCFFATGGSDGWLHVYSVHKFERVWSWRHTVSTAHGVFDVAWRRNDTEKINRFALALESGEICVVNANMIPELQ</sequence>
<reference evidence="1" key="1">
    <citation type="submission" date="2021-02" db="EMBL/GenBank/DDBJ databases">
        <authorList>
            <consortium name="DOE Joint Genome Institute"/>
            <person name="Ahrendt S."/>
            <person name="Looney B.P."/>
            <person name="Miyauchi S."/>
            <person name="Morin E."/>
            <person name="Drula E."/>
            <person name="Courty P.E."/>
            <person name="Chicoki N."/>
            <person name="Fauchery L."/>
            <person name="Kohler A."/>
            <person name="Kuo A."/>
            <person name="Labutti K."/>
            <person name="Pangilinan J."/>
            <person name="Lipzen A."/>
            <person name="Riley R."/>
            <person name="Andreopoulos W."/>
            <person name="He G."/>
            <person name="Johnson J."/>
            <person name="Barry K.W."/>
            <person name="Grigoriev I.V."/>
            <person name="Nagy L."/>
            <person name="Hibbett D."/>
            <person name="Henrissat B."/>
            <person name="Matheny P.B."/>
            <person name="Labbe J."/>
            <person name="Martin F."/>
        </authorList>
    </citation>
    <scope>NUCLEOTIDE SEQUENCE</scope>
    <source>
        <strain evidence="1">EC-137</strain>
    </source>
</reference>
<organism evidence="1 2">
    <name type="scientific">Vararia minispora EC-137</name>
    <dbReference type="NCBI Taxonomy" id="1314806"/>
    <lineage>
        <taxon>Eukaryota</taxon>
        <taxon>Fungi</taxon>
        <taxon>Dikarya</taxon>
        <taxon>Basidiomycota</taxon>
        <taxon>Agaricomycotina</taxon>
        <taxon>Agaricomycetes</taxon>
        <taxon>Russulales</taxon>
        <taxon>Lachnocladiaceae</taxon>
        <taxon>Vararia</taxon>
    </lineage>
</organism>
<comment type="caution">
    <text evidence="1">The sequence shown here is derived from an EMBL/GenBank/DDBJ whole genome shotgun (WGS) entry which is preliminary data.</text>
</comment>
<keyword evidence="2" id="KW-1185">Reference proteome</keyword>
<evidence type="ECO:0000313" key="1">
    <source>
        <dbReference type="EMBL" id="KAI0031260.1"/>
    </source>
</evidence>
<evidence type="ECO:0000313" key="2">
    <source>
        <dbReference type="Proteomes" id="UP000814128"/>
    </source>
</evidence>
<name>A0ACB8QHU4_9AGAM</name>
<protein>
    <submittedName>
        <fullName evidence="1">WD40-repeat-containing domain protein</fullName>
    </submittedName>
</protein>
<gene>
    <name evidence="1" type="ORF">K488DRAFT_52454</name>
</gene>